<dbReference type="AlphaFoldDB" id="A0A8J3ITV7"/>
<organism evidence="2 3">
    <name type="scientific">Reticulibacter mediterranei</name>
    <dbReference type="NCBI Taxonomy" id="2778369"/>
    <lineage>
        <taxon>Bacteria</taxon>
        <taxon>Bacillati</taxon>
        <taxon>Chloroflexota</taxon>
        <taxon>Ktedonobacteria</taxon>
        <taxon>Ktedonobacterales</taxon>
        <taxon>Reticulibacteraceae</taxon>
        <taxon>Reticulibacter</taxon>
    </lineage>
</organism>
<sequence>MAAYFPKMRGAGSSVWDVLDHARHVQAGASQGQAEASFCPILELLAQEAHDQPRHTPAIRKKQGKERNRVMSFAGTILMGQKKQPDQNAQGGQWT</sequence>
<name>A0A8J3ITV7_9CHLR</name>
<evidence type="ECO:0000313" key="2">
    <source>
        <dbReference type="EMBL" id="GHP00474.1"/>
    </source>
</evidence>
<feature type="compositionally biased region" description="Polar residues" evidence="1">
    <location>
        <begin position="86"/>
        <end position="95"/>
    </location>
</feature>
<keyword evidence="3" id="KW-1185">Reference proteome</keyword>
<comment type="caution">
    <text evidence="2">The sequence shown here is derived from an EMBL/GenBank/DDBJ whole genome shotgun (WGS) entry which is preliminary data.</text>
</comment>
<dbReference type="EMBL" id="BNJK01000002">
    <property type="protein sequence ID" value="GHP00474.1"/>
    <property type="molecule type" value="Genomic_DNA"/>
</dbReference>
<gene>
    <name evidence="2" type="ORF">KSF_105210</name>
</gene>
<proteinExistence type="predicted"/>
<protein>
    <submittedName>
        <fullName evidence="2">Uncharacterized protein</fullName>
    </submittedName>
</protein>
<dbReference type="Proteomes" id="UP000597444">
    <property type="component" value="Unassembled WGS sequence"/>
</dbReference>
<evidence type="ECO:0000313" key="3">
    <source>
        <dbReference type="Proteomes" id="UP000597444"/>
    </source>
</evidence>
<reference evidence="2" key="1">
    <citation type="submission" date="2020-10" db="EMBL/GenBank/DDBJ databases">
        <title>Taxonomic study of unclassified bacteria belonging to the class Ktedonobacteria.</title>
        <authorList>
            <person name="Yabe S."/>
            <person name="Wang C.M."/>
            <person name="Zheng Y."/>
            <person name="Sakai Y."/>
            <person name="Cavaletti L."/>
            <person name="Monciardini P."/>
            <person name="Donadio S."/>
        </authorList>
    </citation>
    <scope>NUCLEOTIDE SEQUENCE</scope>
    <source>
        <strain evidence="2">ID150040</strain>
    </source>
</reference>
<accession>A0A8J3ITV7</accession>
<evidence type="ECO:0000256" key="1">
    <source>
        <dbReference type="SAM" id="MobiDB-lite"/>
    </source>
</evidence>
<feature type="region of interest" description="Disordered" evidence="1">
    <location>
        <begin position="75"/>
        <end position="95"/>
    </location>
</feature>